<feature type="region of interest" description="Disordered" evidence="1">
    <location>
        <begin position="61"/>
        <end position="80"/>
    </location>
</feature>
<evidence type="ECO:0000313" key="3">
    <source>
        <dbReference type="Proteomes" id="UP001516400"/>
    </source>
</evidence>
<dbReference type="AlphaFoldDB" id="A0ABD2NX65"/>
<accession>A0ABD2NX65</accession>
<proteinExistence type="predicted"/>
<evidence type="ECO:0000313" key="2">
    <source>
        <dbReference type="EMBL" id="KAL3283245.1"/>
    </source>
</evidence>
<gene>
    <name evidence="2" type="ORF">HHI36_006393</name>
</gene>
<organism evidence="2 3">
    <name type="scientific">Cryptolaemus montrouzieri</name>
    <dbReference type="NCBI Taxonomy" id="559131"/>
    <lineage>
        <taxon>Eukaryota</taxon>
        <taxon>Metazoa</taxon>
        <taxon>Ecdysozoa</taxon>
        <taxon>Arthropoda</taxon>
        <taxon>Hexapoda</taxon>
        <taxon>Insecta</taxon>
        <taxon>Pterygota</taxon>
        <taxon>Neoptera</taxon>
        <taxon>Endopterygota</taxon>
        <taxon>Coleoptera</taxon>
        <taxon>Polyphaga</taxon>
        <taxon>Cucujiformia</taxon>
        <taxon>Coccinelloidea</taxon>
        <taxon>Coccinellidae</taxon>
        <taxon>Scymninae</taxon>
        <taxon>Scymnini</taxon>
        <taxon>Cryptolaemus</taxon>
    </lineage>
</organism>
<protein>
    <submittedName>
        <fullName evidence="2">Uncharacterized protein</fullName>
    </submittedName>
</protein>
<sequence length="106" mass="12554">MATDEKLEELEEDLEKMSLGRAVSFRARSCRGTLTKIMSEDRKRPDEENHDIDKMNQKLMKQLRQSSEKVDKPETKRTDKLNAMNGEKKKLWSEEKYKTNEYAELN</sequence>
<reference evidence="2 3" key="1">
    <citation type="journal article" date="2021" name="BMC Biol.">
        <title>Horizontally acquired antibacterial genes associated with adaptive radiation of ladybird beetles.</title>
        <authorList>
            <person name="Li H.S."/>
            <person name="Tang X.F."/>
            <person name="Huang Y.H."/>
            <person name="Xu Z.Y."/>
            <person name="Chen M.L."/>
            <person name="Du X.Y."/>
            <person name="Qiu B.Y."/>
            <person name="Chen P.T."/>
            <person name="Zhang W."/>
            <person name="Slipinski A."/>
            <person name="Escalona H.E."/>
            <person name="Waterhouse R.M."/>
            <person name="Zwick A."/>
            <person name="Pang H."/>
        </authorList>
    </citation>
    <scope>NUCLEOTIDE SEQUENCE [LARGE SCALE GENOMIC DNA]</scope>
    <source>
        <strain evidence="2">SYSU2018</strain>
    </source>
</reference>
<name>A0ABD2NX65_9CUCU</name>
<dbReference type="Proteomes" id="UP001516400">
    <property type="component" value="Unassembled WGS sequence"/>
</dbReference>
<dbReference type="EMBL" id="JABFTP020000144">
    <property type="protein sequence ID" value="KAL3283245.1"/>
    <property type="molecule type" value="Genomic_DNA"/>
</dbReference>
<keyword evidence="3" id="KW-1185">Reference proteome</keyword>
<comment type="caution">
    <text evidence="2">The sequence shown here is derived from an EMBL/GenBank/DDBJ whole genome shotgun (WGS) entry which is preliminary data.</text>
</comment>
<evidence type="ECO:0000256" key="1">
    <source>
        <dbReference type="SAM" id="MobiDB-lite"/>
    </source>
</evidence>
<feature type="compositionally biased region" description="Basic and acidic residues" evidence="1">
    <location>
        <begin position="66"/>
        <end position="80"/>
    </location>
</feature>